<dbReference type="SUPFAM" id="SSF53328">
    <property type="entry name" value="Formyltransferase"/>
    <property type="match status" value="1"/>
</dbReference>
<evidence type="ECO:0000313" key="7">
    <source>
        <dbReference type="EMBL" id="CAB4683930.1"/>
    </source>
</evidence>
<dbReference type="AlphaFoldDB" id="A0A6J6NBH2"/>
<dbReference type="EMBL" id="CAEZXQ010000001">
    <property type="protein sequence ID" value="CAB4683930.1"/>
    <property type="molecule type" value="Genomic_DNA"/>
</dbReference>
<dbReference type="SUPFAM" id="SSF50486">
    <property type="entry name" value="FMT C-terminal domain-like"/>
    <property type="match status" value="1"/>
</dbReference>
<dbReference type="GO" id="GO:0004479">
    <property type="term" value="F:methionyl-tRNA formyltransferase activity"/>
    <property type="evidence" value="ECO:0007669"/>
    <property type="project" value="UniProtKB-EC"/>
</dbReference>
<evidence type="ECO:0000256" key="1">
    <source>
        <dbReference type="ARBA" id="ARBA00010699"/>
    </source>
</evidence>
<dbReference type="InterPro" id="IPR041711">
    <property type="entry name" value="Met-tRNA-FMT_N"/>
</dbReference>
<dbReference type="NCBIfam" id="TIGR00460">
    <property type="entry name" value="fmt"/>
    <property type="match status" value="1"/>
</dbReference>
<proteinExistence type="inferred from homology"/>
<dbReference type="Pfam" id="PF00551">
    <property type="entry name" value="Formyl_trans_N"/>
    <property type="match status" value="1"/>
</dbReference>
<feature type="domain" description="Formyl transferase C-terminal" evidence="6">
    <location>
        <begin position="201"/>
        <end position="297"/>
    </location>
</feature>
<gene>
    <name evidence="7" type="ORF">UFOPK2576_00028</name>
</gene>
<dbReference type="InterPro" id="IPR044135">
    <property type="entry name" value="Met-tRNA-FMT_C"/>
</dbReference>
<dbReference type="CDD" id="cd08704">
    <property type="entry name" value="Met_tRNA_FMT_C"/>
    <property type="match status" value="1"/>
</dbReference>
<keyword evidence="3" id="KW-0808">Transferase</keyword>
<dbReference type="InterPro" id="IPR002376">
    <property type="entry name" value="Formyl_transf_N"/>
</dbReference>
<dbReference type="InterPro" id="IPR005793">
    <property type="entry name" value="Formyl_trans_C"/>
</dbReference>
<name>A0A6J6NBH2_9ZZZZ</name>
<comment type="similarity">
    <text evidence="1">Belongs to the Fmt family.</text>
</comment>
<feature type="domain" description="Formyl transferase N-terminal" evidence="5">
    <location>
        <begin position="1"/>
        <end position="173"/>
    </location>
</feature>
<dbReference type="PANTHER" id="PTHR11138:SF5">
    <property type="entry name" value="METHIONYL-TRNA FORMYLTRANSFERASE, MITOCHONDRIAL"/>
    <property type="match status" value="1"/>
</dbReference>
<evidence type="ECO:0000256" key="2">
    <source>
        <dbReference type="ARBA" id="ARBA00012261"/>
    </source>
</evidence>
<dbReference type="Pfam" id="PF02911">
    <property type="entry name" value="Formyl_trans_C"/>
    <property type="match status" value="1"/>
</dbReference>
<dbReference type="Gene3D" id="3.40.50.12230">
    <property type="match status" value="1"/>
</dbReference>
<dbReference type="PANTHER" id="PTHR11138">
    <property type="entry name" value="METHIONYL-TRNA FORMYLTRANSFERASE"/>
    <property type="match status" value="1"/>
</dbReference>
<evidence type="ECO:0000259" key="5">
    <source>
        <dbReference type="Pfam" id="PF00551"/>
    </source>
</evidence>
<keyword evidence="4" id="KW-0648">Protein biosynthesis</keyword>
<dbReference type="InterPro" id="IPR005794">
    <property type="entry name" value="Fmt"/>
</dbReference>
<dbReference type="CDD" id="cd08646">
    <property type="entry name" value="FMT_core_Met-tRNA-FMT_N"/>
    <property type="match status" value="1"/>
</dbReference>
<accession>A0A6J6NBH2</accession>
<dbReference type="EC" id="2.1.2.9" evidence="2"/>
<dbReference type="InterPro" id="IPR011034">
    <property type="entry name" value="Formyl_transferase-like_C_sf"/>
</dbReference>
<dbReference type="HAMAP" id="MF_00182">
    <property type="entry name" value="Formyl_trans"/>
    <property type="match status" value="1"/>
</dbReference>
<protein>
    <recommendedName>
        <fullName evidence="2">methionyl-tRNA formyltransferase</fullName>
        <ecNumber evidence="2">2.1.2.9</ecNumber>
    </recommendedName>
</protein>
<dbReference type="GO" id="GO:0005829">
    <property type="term" value="C:cytosol"/>
    <property type="evidence" value="ECO:0007669"/>
    <property type="project" value="TreeGrafter"/>
</dbReference>
<sequence>MKVVVASSSPVAIPLILALEASNNHQLLFLLTNPDKATGRGMHVVANELAIWADKKDINIEKPVNNDDLKKIIDNTKPDIVITIAYGRIIPLGLLDIPKFGWINVHFSLLPRWRGAAPVQWAILSGDKQTGITVFKLDKGMDTGPVYLEQATPIDEKENSGEVLNRLSQIGSDLALKSIELISEGVTPTPQSSNGITLAPKISKNDGKIDWGQNTNQVVNRFRALSSNPGVWSLLGESRIKIDSLVTVSVPNQIKPAEIVVDGERLFVGVLDGAIEILRLTPAGRSQMSAAEFIRGLPSRVGLQLG</sequence>
<organism evidence="7">
    <name type="scientific">freshwater metagenome</name>
    <dbReference type="NCBI Taxonomy" id="449393"/>
    <lineage>
        <taxon>unclassified sequences</taxon>
        <taxon>metagenomes</taxon>
        <taxon>ecological metagenomes</taxon>
    </lineage>
</organism>
<evidence type="ECO:0000256" key="3">
    <source>
        <dbReference type="ARBA" id="ARBA00022679"/>
    </source>
</evidence>
<evidence type="ECO:0000256" key="4">
    <source>
        <dbReference type="ARBA" id="ARBA00022917"/>
    </source>
</evidence>
<evidence type="ECO:0000259" key="6">
    <source>
        <dbReference type="Pfam" id="PF02911"/>
    </source>
</evidence>
<reference evidence="7" key="1">
    <citation type="submission" date="2020-05" db="EMBL/GenBank/DDBJ databases">
        <authorList>
            <person name="Chiriac C."/>
            <person name="Salcher M."/>
            <person name="Ghai R."/>
            <person name="Kavagutti S V."/>
        </authorList>
    </citation>
    <scope>NUCLEOTIDE SEQUENCE</scope>
</reference>
<dbReference type="InterPro" id="IPR036477">
    <property type="entry name" value="Formyl_transf_N_sf"/>
</dbReference>